<dbReference type="STRING" id="3068.D8UKG0"/>
<proteinExistence type="predicted"/>
<gene>
    <name evidence="4" type="ORF">VOLCADRAFT_100547</name>
</gene>
<protein>
    <recommendedName>
        <fullName evidence="3">Protein kinase domain-containing protein</fullName>
    </recommendedName>
</protein>
<dbReference type="EMBL" id="GL378446">
    <property type="protein sequence ID" value="EFJ39795.1"/>
    <property type="molecule type" value="Genomic_DNA"/>
</dbReference>
<evidence type="ECO:0000256" key="2">
    <source>
        <dbReference type="SAM" id="MobiDB-lite"/>
    </source>
</evidence>
<feature type="compositionally biased region" description="Low complexity" evidence="2">
    <location>
        <begin position="56"/>
        <end position="72"/>
    </location>
</feature>
<evidence type="ECO:0000313" key="4">
    <source>
        <dbReference type="EMBL" id="EFJ39795.1"/>
    </source>
</evidence>
<dbReference type="GO" id="GO:0005524">
    <property type="term" value="F:ATP binding"/>
    <property type="evidence" value="ECO:0007669"/>
    <property type="project" value="UniProtKB-UniRule"/>
</dbReference>
<keyword evidence="1" id="KW-0067">ATP-binding</keyword>
<evidence type="ECO:0000256" key="1">
    <source>
        <dbReference type="PROSITE-ProRule" id="PRU10141"/>
    </source>
</evidence>
<dbReference type="InterPro" id="IPR000719">
    <property type="entry name" value="Prot_kinase_dom"/>
</dbReference>
<dbReference type="GO" id="GO:0004674">
    <property type="term" value="F:protein serine/threonine kinase activity"/>
    <property type="evidence" value="ECO:0007669"/>
    <property type="project" value="TreeGrafter"/>
</dbReference>
<dbReference type="Pfam" id="PF07714">
    <property type="entry name" value="PK_Tyr_Ser-Thr"/>
    <property type="match status" value="1"/>
</dbReference>
<dbReference type="InterPro" id="IPR011009">
    <property type="entry name" value="Kinase-like_dom_sf"/>
</dbReference>
<dbReference type="AlphaFoldDB" id="D8UKG0"/>
<dbReference type="SUPFAM" id="SSF56112">
    <property type="entry name" value="Protein kinase-like (PK-like)"/>
    <property type="match status" value="1"/>
</dbReference>
<dbReference type="PANTHER" id="PTHR44329:SF214">
    <property type="entry name" value="PROTEIN KINASE DOMAIN-CONTAINING PROTEIN"/>
    <property type="match status" value="1"/>
</dbReference>
<dbReference type="GeneID" id="9626043"/>
<feature type="region of interest" description="Disordered" evidence="2">
    <location>
        <begin position="56"/>
        <end position="82"/>
    </location>
</feature>
<accession>D8UKG0</accession>
<evidence type="ECO:0000313" key="5">
    <source>
        <dbReference type="Proteomes" id="UP000001058"/>
    </source>
</evidence>
<reference evidence="4 5" key="1">
    <citation type="journal article" date="2010" name="Science">
        <title>Genomic analysis of organismal complexity in the multicellular green alga Volvox carteri.</title>
        <authorList>
            <person name="Prochnik S.E."/>
            <person name="Umen J."/>
            <person name="Nedelcu A.M."/>
            <person name="Hallmann A."/>
            <person name="Miller S.M."/>
            <person name="Nishii I."/>
            <person name="Ferris P."/>
            <person name="Kuo A."/>
            <person name="Mitros T."/>
            <person name="Fritz-Laylin L.K."/>
            <person name="Hellsten U."/>
            <person name="Chapman J."/>
            <person name="Simakov O."/>
            <person name="Rensing S.A."/>
            <person name="Terry A."/>
            <person name="Pangilinan J."/>
            <person name="Kapitonov V."/>
            <person name="Jurka J."/>
            <person name="Salamov A."/>
            <person name="Shapiro H."/>
            <person name="Schmutz J."/>
            <person name="Grimwood J."/>
            <person name="Lindquist E."/>
            <person name="Lucas S."/>
            <person name="Grigoriev I.V."/>
            <person name="Schmitt R."/>
            <person name="Kirk D."/>
            <person name="Rokhsar D.S."/>
        </authorList>
    </citation>
    <scope>NUCLEOTIDE SEQUENCE [LARGE SCALE GENOMIC DNA]</scope>
    <source>
        <strain evidence="5">f. Nagariensis / Eve</strain>
    </source>
</reference>
<dbReference type="PANTHER" id="PTHR44329">
    <property type="entry name" value="SERINE/THREONINE-PROTEIN KINASE TNNI3K-RELATED"/>
    <property type="match status" value="1"/>
</dbReference>
<dbReference type="RefSeq" id="XP_002959146.1">
    <property type="nucleotide sequence ID" value="XM_002959100.1"/>
</dbReference>
<dbReference type="KEGG" id="vcn:VOLCADRAFT_100547"/>
<dbReference type="InterPro" id="IPR051681">
    <property type="entry name" value="Ser/Thr_Kinases-Pseudokinases"/>
</dbReference>
<evidence type="ECO:0000259" key="3">
    <source>
        <dbReference type="PROSITE" id="PS50011"/>
    </source>
</evidence>
<organism evidence="5">
    <name type="scientific">Volvox carteri f. nagariensis</name>
    <dbReference type="NCBI Taxonomy" id="3068"/>
    <lineage>
        <taxon>Eukaryota</taxon>
        <taxon>Viridiplantae</taxon>
        <taxon>Chlorophyta</taxon>
        <taxon>core chlorophytes</taxon>
        <taxon>Chlorophyceae</taxon>
        <taxon>CS clade</taxon>
        <taxon>Chlamydomonadales</taxon>
        <taxon>Volvocaceae</taxon>
        <taxon>Volvox</taxon>
    </lineage>
</organism>
<sequence length="503" mass="53255">MNVSSLAYQNLFYGGYTYTTINSYYVVDNVVSDQCLEERPGTDCVTLLLQQLDSQGQGQQRSSTQQQQQEKATGGGGSSHEQMGAELGRMAQELRASVRDVAIRLEAVIGSGSFGTVYKGTWQGLSVAVKTLVFSASDDNRRRSLQEAALCASISHPNVVCTVNSSQDKCSRLNDTVHIPRSYPCSKTPICPDLNPNNVLLKRDVNEPSGYIVKVGDFGLSVMLPQNRTHLSNLRMGTMFYMCPAVVMKGQVGPPSDGPRYSSIFPAFPPSCPETYRAVALHCLQRQPQNRPPAILVEAHLERLMPAVATAVPVATPPSSPLMLPPPPPPPHPPQRMPAALISPVLQQLGSLATGAAGDSFTGSSMLPSTQGHGAGASSPRYSSIFPAFPPSCPETYRAVALHCLQRQPQNRPPAILVEAHLERLMAAVATAVPVATPPSSPLMLPPPPPPPPPHPAQRMPAALISPVLQQLGSLATGAAGDSFTGSSMLPSTQGHGAGASSA</sequence>
<feature type="compositionally biased region" description="Pro residues" evidence="2">
    <location>
        <begin position="437"/>
        <end position="456"/>
    </location>
</feature>
<keyword evidence="1" id="KW-0547">Nucleotide-binding</keyword>
<feature type="binding site" evidence="1">
    <location>
        <position position="130"/>
    </location>
    <ligand>
        <name>ATP</name>
        <dbReference type="ChEBI" id="CHEBI:30616"/>
    </ligand>
</feature>
<dbReference type="Gene3D" id="1.10.510.10">
    <property type="entry name" value="Transferase(Phosphotransferase) domain 1"/>
    <property type="match status" value="1"/>
</dbReference>
<dbReference type="InterPro" id="IPR017441">
    <property type="entry name" value="Protein_kinase_ATP_BS"/>
</dbReference>
<dbReference type="InParanoid" id="D8UKG0"/>
<keyword evidence="5" id="KW-1185">Reference proteome</keyword>
<dbReference type="OrthoDB" id="548589at2759"/>
<dbReference type="PROSITE" id="PS50011">
    <property type="entry name" value="PROTEIN_KINASE_DOM"/>
    <property type="match status" value="1"/>
</dbReference>
<name>D8UKG0_VOLCA</name>
<dbReference type="Proteomes" id="UP000001058">
    <property type="component" value="Unassembled WGS sequence"/>
</dbReference>
<feature type="region of interest" description="Disordered" evidence="2">
    <location>
        <begin position="437"/>
        <end position="458"/>
    </location>
</feature>
<feature type="compositionally biased region" description="Polar residues" evidence="2">
    <location>
        <begin position="484"/>
        <end position="503"/>
    </location>
</feature>
<dbReference type="PROSITE" id="PS00107">
    <property type="entry name" value="PROTEIN_KINASE_ATP"/>
    <property type="match status" value="1"/>
</dbReference>
<dbReference type="Gene3D" id="3.30.200.20">
    <property type="entry name" value="Phosphorylase Kinase, domain 1"/>
    <property type="match status" value="1"/>
</dbReference>
<dbReference type="InterPro" id="IPR001245">
    <property type="entry name" value="Ser-Thr/Tyr_kinase_cat_dom"/>
</dbReference>
<feature type="region of interest" description="Disordered" evidence="2">
    <location>
        <begin position="478"/>
        <end position="503"/>
    </location>
</feature>
<feature type="domain" description="Protein kinase" evidence="3">
    <location>
        <begin position="103"/>
        <end position="424"/>
    </location>
</feature>